<dbReference type="AlphaFoldDB" id="A0AAV9U5Y0"/>
<dbReference type="InterPro" id="IPR027417">
    <property type="entry name" value="P-loop_NTPase"/>
</dbReference>
<dbReference type="Proteomes" id="UP001375240">
    <property type="component" value="Unassembled WGS sequence"/>
</dbReference>
<dbReference type="EMBL" id="JAVHNQ010000011">
    <property type="protein sequence ID" value="KAK6336207.1"/>
    <property type="molecule type" value="Genomic_DNA"/>
</dbReference>
<evidence type="ECO:0000313" key="5">
    <source>
        <dbReference type="EMBL" id="KAK6336207.1"/>
    </source>
</evidence>
<dbReference type="InterPro" id="IPR056884">
    <property type="entry name" value="NPHP3-like_N"/>
</dbReference>
<evidence type="ECO:0000313" key="6">
    <source>
        <dbReference type="Proteomes" id="UP001375240"/>
    </source>
</evidence>
<evidence type="ECO:0000259" key="4">
    <source>
        <dbReference type="Pfam" id="PF24883"/>
    </source>
</evidence>
<dbReference type="PANTHER" id="PTHR10039">
    <property type="entry name" value="AMELOGENIN"/>
    <property type="match status" value="1"/>
</dbReference>
<accession>A0AAV9U5Y0</accession>
<sequence>MADPLSTTASIIAIVQLTSAVLSVLGKYVKDAKGAESQIKSLDDEIKGLRAVLVDAENLVKKYTENTLPNRITLRDALSICQDTIRSLQKRIEPSTRRSVLQKLGIPRALERPLDKEDVTGFLRDLERHKSAIQLSIQTGNILVSIETQKGVKRIETDIKQLIQKPQILQQDVQKLSTIVANNYAEEQRATEDTNTDKNLQALPFVEGASYTSYALQDAPRCLPGTRADLLDEIISWATSDNGESMFWLVGMAGTGKSTIALSVAERLKALQLLGASYFFSRGAGDRARAGKFFTTLAFQLAAVLPDYRLRISDAIGELSKTQKLADLTVDDQWRKLMQWMNAKTTKM</sequence>
<dbReference type="Pfam" id="PF24883">
    <property type="entry name" value="NPHP3_N"/>
    <property type="match status" value="1"/>
</dbReference>
<keyword evidence="1" id="KW-0677">Repeat</keyword>
<feature type="domain" description="Azaphilone pigments biosynthesis cluster protein L N-terminal" evidence="3">
    <location>
        <begin position="2"/>
        <end position="190"/>
    </location>
</feature>
<evidence type="ECO:0000259" key="3">
    <source>
        <dbReference type="Pfam" id="PF17111"/>
    </source>
</evidence>
<organism evidence="5 6">
    <name type="scientific">Orbilia brochopaga</name>
    <dbReference type="NCBI Taxonomy" id="3140254"/>
    <lineage>
        <taxon>Eukaryota</taxon>
        <taxon>Fungi</taxon>
        <taxon>Dikarya</taxon>
        <taxon>Ascomycota</taxon>
        <taxon>Pezizomycotina</taxon>
        <taxon>Orbiliomycetes</taxon>
        <taxon>Orbiliales</taxon>
        <taxon>Orbiliaceae</taxon>
        <taxon>Orbilia</taxon>
    </lineage>
</organism>
<evidence type="ECO:0008006" key="7">
    <source>
        <dbReference type="Google" id="ProtNLM"/>
    </source>
</evidence>
<dbReference type="InterPro" id="IPR031348">
    <property type="entry name" value="PigL_N"/>
</dbReference>
<dbReference type="Pfam" id="PF17111">
    <property type="entry name" value="PigL_N"/>
    <property type="match status" value="1"/>
</dbReference>
<evidence type="ECO:0000256" key="1">
    <source>
        <dbReference type="ARBA" id="ARBA00022737"/>
    </source>
</evidence>
<proteinExistence type="predicted"/>
<reference evidence="5 6" key="1">
    <citation type="submission" date="2019-10" db="EMBL/GenBank/DDBJ databases">
        <authorList>
            <person name="Palmer J.M."/>
        </authorList>
    </citation>
    <scope>NUCLEOTIDE SEQUENCE [LARGE SCALE GENOMIC DNA]</scope>
    <source>
        <strain evidence="5 6">TWF696</strain>
    </source>
</reference>
<dbReference type="PANTHER" id="PTHR10039:SF16">
    <property type="entry name" value="GPI INOSITOL-DEACYLASE"/>
    <property type="match status" value="1"/>
</dbReference>
<comment type="caution">
    <text evidence="5">The sequence shown here is derived from an EMBL/GenBank/DDBJ whole genome shotgun (WGS) entry which is preliminary data.</text>
</comment>
<dbReference type="Gene3D" id="3.40.50.300">
    <property type="entry name" value="P-loop containing nucleotide triphosphate hydrolases"/>
    <property type="match status" value="1"/>
</dbReference>
<keyword evidence="6" id="KW-1185">Reference proteome</keyword>
<keyword evidence="2" id="KW-0175">Coiled coil</keyword>
<evidence type="ECO:0000256" key="2">
    <source>
        <dbReference type="SAM" id="Coils"/>
    </source>
</evidence>
<feature type="domain" description="Nephrocystin 3-like N-terminal" evidence="4">
    <location>
        <begin position="233"/>
        <end position="343"/>
    </location>
</feature>
<protein>
    <recommendedName>
        <fullName evidence="7">NACHT domain-containing protein</fullName>
    </recommendedName>
</protein>
<dbReference type="SUPFAM" id="SSF52540">
    <property type="entry name" value="P-loop containing nucleoside triphosphate hydrolases"/>
    <property type="match status" value="1"/>
</dbReference>
<gene>
    <name evidence="5" type="ORF">TWF696_001770</name>
</gene>
<feature type="coiled-coil region" evidence="2">
    <location>
        <begin position="32"/>
        <end position="66"/>
    </location>
</feature>
<name>A0AAV9U5Y0_9PEZI</name>